<gene>
    <name evidence="3" type="ORF">HNR50_001883</name>
</gene>
<dbReference type="Gene3D" id="3.40.50.720">
    <property type="entry name" value="NAD(P)-binding Rossmann-like Domain"/>
    <property type="match status" value="1"/>
</dbReference>
<evidence type="ECO:0000259" key="2">
    <source>
        <dbReference type="Pfam" id="PF01370"/>
    </source>
</evidence>
<organism evidence="3 4">
    <name type="scientific">Spirochaeta isovalerica</name>
    <dbReference type="NCBI Taxonomy" id="150"/>
    <lineage>
        <taxon>Bacteria</taxon>
        <taxon>Pseudomonadati</taxon>
        <taxon>Spirochaetota</taxon>
        <taxon>Spirochaetia</taxon>
        <taxon>Spirochaetales</taxon>
        <taxon>Spirochaetaceae</taxon>
        <taxon>Spirochaeta</taxon>
    </lineage>
</organism>
<feature type="domain" description="NAD-dependent epimerase/dehydratase" evidence="2">
    <location>
        <begin position="5"/>
        <end position="218"/>
    </location>
</feature>
<dbReference type="EMBL" id="JACHGJ010000002">
    <property type="protein sequence ID" value="MBB6480225.1"/>
    <property type="molecule type" value="Genomic_DNA"/>
</dbReference>
<dbReference type="PANTHER" id="PTHR43000">
    <property type="entry name" value="DTDP-D-GLUCOSE 4,6-DEHYDRATASE-RELATED"/>
    <property type="match status" value="1"/>
</dbReference>
<evidence type="ECO:0000256" key="1">
    <source>
        <dbReference type="ARBA" id="ARBA00007637"/>
    </source>
</evidence>
<dbReference type="InterPro" id="IPR001509">
    <property type="entry name" value="Epimerase_deHydtase"/>
</dbReference>
<name>A0A841R8J7_9SPIO</name>
<dbReference type="InterPro" id="IPR036291">
    <property type="entry name" value="NAD(P)-bd_dom_sf"/>
</dbReference>
<comment type="similarity">
    <text evidence="1">Belongs to the NAD(P)-dependent epimerase/dehydratase family.</text>
</comment>
<dbReference type="Pfam" id="PF01370">
    <property type="entry name" value="Epimerase"/>
    <property type="match status" value="1"/>
</dbReference>
<comment type="caution">
    <text evidence="3">The sequence shown here is derived from an EMBL/GenBank/DDBJ whole genome shotgun (WGS) entry which is preliminary data.</text>
</comment>
<sequence length="327" mass="36520">MDRAFVTGATGFVGSTLVDDLLRKGIKVKCAVRKTSSLRWLEGKDVETDLVDLMDPDDIARSMEDCRYVFHLAGTLFAGSEKEYIEGNIRSTAHMVEAALRHRKSIKRFVYVSTIIAAGASSTGKPMTESDDCTPFSWYGKSKFEAEKYILGFKDKLPVTIIRPGAVYGPRDYAMFASFKLSRTGINIILGERNKVGSVIHVQDLAVGISAAALSGKAAGEVYFMAHQKPMRQEEFGETVIRAMGKRPFDVVIPYFLLKIASSLSEMYSRISGSKPILNHQKLLELKEPFIVCSSEKAKRDFGFEASIPLDEGIRSTLQWYRENNWL</sequence>
<evidence type="ECO:0000313" key="4">
    <source>
        <dbReference type="Proteomes" id="UP000587760"/>
    </source>
</evidence>
<dbReference type="AlphaFoldDB" id="A0A841R8J7"/>
<reference evidence="3 4" key="1">
    <citation type="submission" date="2020-08" db="EMBL/GenBank/DDBJ databases">
        <title>Genomic Encyclopedia of Type Strains, Phase IV (KMG-IV): sequencing the most valuable type-strain genomes for metagenomic binning, comparative biology and taxonomic classification.</title>
        <authorList>
            <person name="Goeker M."/>
        </authorList>
    </citation>
    <scope>NUCLEOTIDE SEQUENCE [LARGE SCALE GENOMIC DNA]</scope>
    <source>
        <strain evidence="3 4">DSM 2461</strain>
    </source>
</reference>
<accession>A0A841R8J7</accession>
<dbReference type="RefSeq" id="WP_184746160.1">
    <property type="nucleotide sequence ID" value="NZ_JACHGJ010000002.1"/>
</dbReference>
<dbReference type="SUPFAM" id="SSF51735">
    <property type="entry name" value="NAD(P)-binding Rossmann-fold domains"/>
    <property type="match status" value="1"/>
</dbReference>
<dbReference type="Proteomes" id="UP000587760">
    <property type="component" value="Unassembled WGS sequence"/>
</dbReference>
<keyword evidence="4" id="KW-1185">Reference proteome</keyword>
<proteinExistence type="inferred from homology"/>
<evidence type="ECO:0000313" key="3">
    <source>
        <dbReference type="EMBL" id="MBB6480225.1"/>
    </source>
</evidence>
<protein>
    <submittedName>
        <fullName evidence="3">Nucleoside-diphosphate-sugar epimerase</fullName>
    </submittedName>
</protein>